<sequence length="43" mass="4545">MGEKCLNFMCAHLLGVALRVEDNVTFDPGNVGVLSPDGIVLEA</sequence>
<proteinExistence type="predicted"/>
<evidence type="ECO:0000313" key="1">
    <source>
        <dbReference type="EMBL" id="GAF79696.1"/>
    </source>
</evidence>
<dbReference type="EMBL" id="BARS01003235">
    <property type="protein sequence ID" value="GAF79696.1"/>
    <property type="molecule type" value="Genomic_DNA"/>
</dbReference>
<dbReference type="AlphaFoldDB" id="X0SX26"/>
<accession>X0SX26</accession>
<organism evidence="1">
    <name type="scientific">marine sediment metagenome</name>
    <dbReference type="NCBI Taxonomy" id="412755"/>
    <lineage>
        <taxon>unclassified sequences</taxon>
        <taxon>metagenomes</taxon>
        <taxon>ecological metagenomes</taxon>
    </lineage>
</organism>
<protein>
    <submittedName>
        <fullName evidence="1">Uncharacterized protein</fullName>
    </submittedName>
</protein>
<comment type="caution">
    <text evidence="1">The sequence shown here is derived from an EMBL/GenBank/DDBJ whole genome shotgun (WGS) entry which is preliminary data.</text>
</comment>
<name>X0SX26_9ZZZZ</name>
<reference evidence="1" key="1">
    <citation type="journal article" date="2014" name="Front. Microbiol.">
        <title>High frequency of phylogenetically diverse reductive dehalogenase-homologous genes in deep subseafloor sedimentary metagenomes.</title>
        <authorList>
            <person name="Kawai M."/>
            <person name="Futagami T."/>
            <person name="Toyoda A."/>
            <person name="Takaki Y."/>
            <person name="Nishi S."/>
            <person name="Hori S."/>
            <person name="Arai W."/>
            <person name="Tsubouchi T."/>
            <person name="Morono Y."/>
            <person name="Uchiyama I."/>
            <person name="Ito T."/>
            <person name="Fujiyama A."/>
            <person name="Inagaki F."/>
            <person name="Takami H."/>
        </authorList>
    </citation>
    <scope>NUCLEOTIDE SEQUENCE</scope>
    <source>
        <strain evidence="1">Expedition CK06-06</strain>
    </source>
</reference>
<gene>
    <name evidence="1" type="ORF">S01H1_06246</name>
</gene>